<gene>
    <name evidence="4" type="primary">c13h5orf15</name>
</gene>
<feature type="transmembrane region" description="Helical" evidence="2">
    <location>
        <begin position="289"/>
        <end position="307"/>
    </location>
</feature>
<reference evidence="4" key="2">
    <citation type="submission" date="2025-09" db="UniProtKB">
        <authorList>
            <consortium name="Ensembl"/>
        </authorList>
    </citation>
    <scope>IDENTIFICATION</scope>
</reference>
<feature type="signal peptide" evidence="3">
    <location>
        <begin position="1"/>
        <end position="32"/>
    </location>
</feature>
<dbReference type="PANTHER" id="PTHR16502:SF0">
    <property type="entry name" value="KERATINOCYTE-ASSOCIATED TRANSMEMBRANE PROTEIN 2"/>
    <property type="match status" value="1"/>
</dbReference>
<dbReference type="InterPro" id="IPR037645">
    <property type="entry name" value="KCT2"/>
</dbReference>
<feature type="compositionally biased region" description="Basic and acidic residues" evidence="1">
    <location>
        <begin position="140"/>
        <end position="150"/>
    </location>
</feature>
<dbReference type="AlphaFoldDB" id="A0A8C9Z692"/>
<keyword evidence="2" id="KW-0472">Membrane</keyword>
<evidence type="ECO:0000256" key="3">
    <source>
        <dbReference type="SAM" id="SignalP"/>
    </source>
</evidence>
<accession>A0A8C9Z692</accession>
<feature type="compositionally biased region" description="Polar residues" evidence="1">
    <location>
        <begin position="164"/>
        <end position="176"/>
    </location>
</feature>
<dbReference type="RefSeq" id="XP_031164047.1">
    <property type="nucleotide sequence ID" value="XM_031308187.2"/>
</dbReference>
<feature type="compositionally biased region" description="Polar residues" evidence="1">
    <location>
        <begin position="118"/>
        <end position="139"/>
    </location>
</feature>
<keyword evidence="2" id="KW-1133">Transmembrane helix</keyword>
<organism evidence="4 5">
    <name type="scientific">Sander lucioperca</name>
    <name type="common">Pike-perch</name>
    <name type="synonym">Perca lucioperca</name>
    <dbReference type="NCBI Taxonomy" id="283035"/>
    <lineage>
        <taxon>Eukaryota</taxon>
        <taxon>Metazoa</taxon>
        <taxon>Chordata</taxon>
        <taxon>Craniata</taxon>
        <taxon>Vertebrata</taxon>
        <taxon>Euteleostomi</taxon>
        <taxon>Actinopterygii</taxon>
        <taxon>Neopterygii</taxon>
        <taxon>Teleostei</taxon>
        <taxon>Neoteleostei</taxon>
        <taxon>Acanthomorphata</taxon>
        <taxon>Eupercaria</taxon>
        <taxon>Perciformes</taxon>
        <taxon>Percoidei</taxon>
        <taxon>Percidae</taxon>
        <taxon>Luciopercinae</taxon>
        <taxon>Sander</taxon>
    </lineage>
</organism>
<name>A0A8C9Z692_SANLU</name>
<evidence type="ECO:0000313" key="4">
    <source>
        <dbReference type="Ensembl" id="ENSSLUP00000035347.1"/>
    </source>
</evidence>
<dbReference type="GeneTree" id="ENSGT00440000037499"/>
<dbReference type="PROSITE" id="PS51257">
    <property type="entry name" value="PROKAR_LIPOPROTEIN"/>
    <property type="match status" value="1"/>
</dbReference>
<dbReference type="Ensembl" id="ENSSLUT00000036446.1">
    <property type="protein sequence ID" value="ENSSLUP00000035347.1"/>
    <property type="gene ID" value="ENSSLUG00000015754.1"/>
</dbReference>
<keyword evidence="3" id="KW-0732">Signal</keyword>
<dbReference type="GeneID" id="116056053"/>
<protein>
    <submittedName>
        <fullName evidence="4">Chromosome 5 open reading frame 15</fullName>
    </submittedName>
</protein>
<dbReference type="OrthoDB" id="5846619at2759"/>
<dbReference type="Proteomes" id="UP000694568">
    <property type="component" value="Unplaced"/>
</dbReference>
<feature type="region of interest" description="Disordered" evidence="1">
    <location>
        <begin position="234"/>
        <end position="253"/>
    </location>
</feature>
<dbReference type="PANTHER" id="PTHR16502">
    <property type="entry name" value="KERATINOCYTE-ASSOCIATED TRANSMEMBRANE PROTEIN 2"/>
    <property type="match status" value="1"/>
</dbReference>
<feature type="region of interest" description="Disordered" evidence="1">
    <location>
        <begin position="62"/>
        <end position="208"/>
    </location>
</feature>
<evidence type="ECO:0000256" key="2">
    <source>
        <dbReference type="SAM" id="Phobius"/>
    </source>
</evidence>
<feature type="chain" id="PRO_5034071826" evidence="3">
    <location>
        <begin position="33"/>
        <end position="356"/>
    </location>
</feature>
<feature type="compositionally biased region" description="Polar residues" evidence="1">
    <location>
        <begin position="70"/>
        <end position="80"/>
    </location>
</feature>
<feature type="compositionally biased region" description="Acidic residues" evidence="1">
    <location>
        <begin position="234"/>
        <end position="250"/>
    </location>
</feature>
<sequence>MATCRKMVRSGRNLCTLSLVISLQLLTSGCLSAPVTNVTEAPSQEKDGGNASQNLNLTIADKNLGDAEPSPSQQVPATLTDSKDPTTPAGNVFATTEEDAPKNNHTTAIQPKMPEETNPVTIFDSSDNTQQEGAVSNGDTRTDAAGKKPDQNNATGGPADSEPTPASSPEVPSTSAKAPEPSKPVTEEVDTAVSDAKPGNTLDPFTLQDTDADLLKTTDKAPAPLIDLDVYQNEGDDDAAYGNSEDDDNIDAPYETDVKDQTVRLSDGMEVPRYKGADSYNTEDEDSHFFFHLVILAFLVAIVYITYHNKRKIFLLAQSRRWKDSLCSRNTVEYHRLDQNVNEAMPSLKMTRDYIF</sequence>
<evidence type="ECO:0000256" key="1">
    <source>
        <dbReference type="SAM" id="MobiDB-lite"/>
    </source>
</evidence>
<reference evidence="4" key="1">
    <citation type="submission" date="2025-08" db="UniProtKB">
        <authorList>
            <consortium name="Ensembl"/>
        </authorList>
    </citation>
    <scope>IDENTIFICATION</scope>
</reference>
<keyword evidence="2" id="KW-0812">Transmembrane</keyword>
<dbReference type="Pfam" id="PF17818">
    <property type="entry name" value="KCT2"/>
    <property type="match status" value="1"/>
</dbReference>
<keyword evidence="5" id="KW-1185">Reference proteome</keyword>
<proteinExistence type="predicted"/>
<evidence type="ECO:0000313" key="5">
    <source>
        <dbReference type="Proteomes" id="UP000694568"/>
    </source>
</evidence>